<keyword evidence="7" id="KW-1015">Disulfide bond</keyword>
<evidence type="ECO:0000313" key="10">
    <source>
        <dbReference type="EMBL" id="KAF6037278.1"/>
    </source>
</evidence>
<organism evidence="10 11">
    <name type="scientific">Bugula neritina</name>
    <name type="common">Brown bryozoan</name>
    <name type="synonym">Sertularia neritina</name>
    <dbReference type="NCBI Taxonomy" id="10212"/>
    <lineage>
        <taxon>Eukaryota</taxon>
        <taxon>Metazoa</taxon>
        <taxon>Spiralia</taxon>
        <taxon>Lophotrochozoa</taxon>
        <taxon>Bryozoa</taxon>
        <taxon>Gymnolaemata</taxon>
        <taxon>Cheilostomatida</taxon>
        <taxon>Flustrina</taxon>
        <taxon>Buguloidea</taxon>
        <taxon>Bugulidae</taxon>
        <taxon>Bugula</taxon>
    </lineage>
</organism>
<keyword evidence="3 9" id="KW-0217">Developmental protein</keyword>
<sequence length="335" mass="37825">MMISILEAGYSAPRRQPCNETLHLTEAQYSLCQQDANVLTFITAGMFLSLAQCQHQFLEERWNCTTESFVLLHSKGTKESAFIYSLTNAAVAHSVSRACSQGNLTICSCANLKAGRKKRQRRDDVEYEASEWTWGGCSDNVNFGVKFSQKFIDEQPKDLKNTSFGAESMAVLHNSKMGRKVVLQTTETKCRCHGPSSTCVVKTCWRSLATFTSIGDKLKQMYEESAVQVFKRRRNKLKPIDKSIEKRSLKVNSLVYLFRSPDFCVKHPDLGLRGVTGRQCNKTGVDVNSCRSLCCGRGYNTQLLEETVNCNCQFHWCCFVTCDKCAVTKEMYTCK</sequence>
<dbReference type="GO" id="GO:0005125">
    <property type="term" value="F:cytokine activity"/>
    <property type="evidence" value="ECO:0007669"/>
    <property type="project" value="TreeGrafter"/>
</dbReference>
<dbReference type="EMBL" id="VXIV02000595">
    <property type="protein sequence ID" value="KAF6037278.1"/>
    <property type="molecule type" value="Genomic_DNA"/>
</dbReference>
<dbReference type="GO" id="GO:0005109">
    <property type="term" value="F:frizzled binding"/>
    <property type="evidence" value="ECO:0007669"/>
    <property type="project" value="TreeGrafter"/>
</dbReference>
<evidence type="ECO:0000256" key="9">
    <source>
        <dbReference type="RuleBase" id="RU003500"/>
    </source>
</evidence>
<dbReference type="OrthoDB" id="5945655at2759"/>
<keyword evidence="5" id="KW-0272">Extracellular matrix</keyword>
<dbReference type="Pfam" id="PF00110">
    <property type="entry name" value="wnt"/>
    <property type="match status" value="1"/>
</dbReference>
<evidence type="ECO:0000256" key="6">
    <source>
        <dbReference type="ARBA" id="ARBA00022687"/>
    </source>
</evidence>
<comment type="subcellular location">
    <subcellularLocation>
        <location evidence="1 9">Secreted</location>
        <location evidence="1 9">Extracellular space</location>
        <location evidence="1 9">Extracellular matrix</location>
    </subcellularLocation>
</comment>
<evidence type="ECO:0000256" key="4">
    <source>
        <dbReference type="ARBA" id="ARBA00022525"/>
    </source>
</evidence>
<keyword evidence="8" id="KW-0449">Lipoprotein</keyword>
<comment type="caution">
    <text evidence="10">The sequence shown here is derived from an EMBL/GenBank/DDBJ whole genome shotgun (WGS) entry which is preliminary data.</text>
</comment>
<keyword evidence="11" id="KW-1185">Reference proteome</keyword>
<proteinExistence type="inferred from homology"/>
<evidence type="ECO:0000256" key="3">
    <source>
        <dbReference type="ARBA" id="ARBA00022473"/>
    </source>
</evidence>
<evidence type="ECO:0000256" key="7">
    <source>
        <dbReference type="ARBA" id="ARBA00023157"/>
    </source>
</evidence>
<comment type="similarity">
    <text evidence="2 9">Belongs to the Wnt family.</text>
</comment>
<evidence type="ECO:0000256" key="8">
    <source>
        <dbReference type="ARBA" id="ARBA00023288"/>
    </source>
</evidence>
<evidence type="ECO:0000313" key="11">
    <source>
        <dbReference type="Proteomes" id="UP000593567"/>
    </source>
</evidence>
<accession>A0A7J7KI04</accession>
<keyword evidence="6 9" id="KW-0879">Wnt signaling pathway</keyword>
<name>A0A7J7KI04_BUGNE</name>
<comment type="function">
    <text evidence="9">Ligand for members of the frizzled family of seven transmembrane receptors.</text>
</comment>
<dbReference type="PANTHER" id="PTHR12027">
    <property type="entry name" value="WNT RELATED"/>
    <property type="match status" value="1"/>
</dbReference>
<dbReference type="GO" id="GO:0005615">
    <property type="term" value="C:extracellular space"/>
    <property type="evidence" value="ECO:0007669"/>
    <property type="project" value="TreeGrafter"/>
</dbReference>
<protein>
    <recommendedName>
        <fullName evidence="9">Protein Wnt</fullName>
    </recommendedName>
</protein>
<dbReference type="InterPro" id="IPR043158">
    <property type="entry name" value="Wnt_C"/>
</dbReference>
<evidence type="ECO:0000256" key="5">
    <source>
        <dbReference type="ARBA" id="ARBA00022530"/>
    </source>
</evidence>
<gene>
    <name evidence="10" type="ORF">EB796_004424</name>
</gene>
<dbReference type="SMART" id="SM00097">
    <property type="entry name" value="WNT1"/>
    <property type="match status" value="1"/>
</dbReference>
<dbReference type="GO" id="GO:0030182">
    <property type="term" value="P:neuron differentiation"/>
    <property type="evidence" value="ECO:0007669"/>
    <property type="project" value="TreeGrafter"/>
</dbReference>
<evidence type="ECO:0000256" key="1">
    <source>
        <dbReference type="ARBA" id="ARBA00004498"/>
    </source>
</evidence>
<dbReference type="GO" id="GO:0060070">
    <property type="term" value="P:canonical Wnt signaling pathway"/>
    <property type="evidence" value="ECO:0007669"/>
    <property type="project" value="TreeGrafter"/>
</dbReference>
<keyword evidence="4" id="KW-0964">Secreted</keyword>
<dbReference type="GO" id="GO:0045165">
    <property type="term" value="P:cell fate commitment"/>
    <property type="evidence" value="ECO:0007669"/>
    <property type="project" value="TreeGrafter"/>
</dbReference>
<evidence type="ECO:0000256" key="2">
    <source>
        <dbReference type="ARBA" id="ARBA00005683"/>
    </source>
</evidence>
<dbReference type="Gene3D" id="3.30.2460.20">
    <property type="match status" value="1"/>
</dbReference>
<dbReference type="InterPro" id="IPR005817">
    <property type="entry name" value="Wnt"/>
</dbReference>
<dbReference type="AlphaFoldDB" id="A0A7J7KI04"/>
<reference evidence="10" key="1">
    <citation type="submission" date="2020-06" db="EMBL/GenBank/DDBJ databases">
        <title>Draft genome of Bugula neritina, a colonial animal packing powerful symbionts and potential medicines.</title>
        <authorList>
            <person name="Rayko M."/>
        </authorList>
    </citation>
    <scope>NUCLEOTIDE SEQUENCE [LARGE SCALE GENOMIC DNA]</scope>
    <source>
        <strain evidence="10">Kwan_BN1</strain>
    </source>
</reference>
<dbReference type="Proteomes" id="UP000593567">
    <property type="component" value="Unassembled WGS sequence"/>
</dbReference>
<dbReference type="FunFam" id="3.30.2460.20:FF:000001">
    <property type="entry name" value="Wnt homolog"/>
    <property type="match status" value="1"/>
</dbReference>
<dbReference type="PRINTS" id="PR01349">
    <property type="entry name" value="WNTPROTEIN"/>
</dbReference>